<feature type="region of interest" description="Disordered" evidence="1">
    <location>
        <begin position="414"/>
        <end position="448"/>
    </location>
</feature>
<dbReference type="eggNOG" id="KOG1721">
    <property type="taxonomic scope" value="Eukaryota"/>
</dbReference>
<feature type="compositionally biased region" description="Polar residues" evidence="1">
    <location>
        <begin position="94"/>
        <end position="120"/>
    </location>
</feature>
<reference evidence="2" key="1">
    <citation type="submission" date="2010-05" db="EMBL/GenBank/DDBJ databases">
        <title>The Genome Sequence of Magnaporthe poae strain ATCC 64411.</title>
        <authorList>
            <consortium name="The Broad Institute Genome Sequencing Platform"/>
            <consortium name="Broad Institute Genome Sequencing Center for Infectious Disease"/>
            <person name="Ma L.-J."/>
            <person name="Dead R."/>
            <person name="Young S."/>
            <person name="Zeng Q."/>
            <person name="Koehrsen M."/>
            <person name="Alvarado L."/>
            <person name="Berlin A."/>
            <person name="Chapman S.B."/>
            <person name="Chen Z."/>
            <person name="Freedman E."/>
            <person name="Gellesch M."/>
            <person name="Goldberg J."/>
            <person name="Griggs A."/>
            <person name="Gujja S."/>
            <person name="Heilman E.R."/>
            <person name="Heiman D."/>
            <person name="Hepburn T."/>
            <person name="Howarth C."/>
            <person name="Jen D."/>
            <person name="Larson L."/>
            <person name="Mehta T."/>
            <person name="Neiman D."/>
            <person name="Pearson M."/>
            <person name="Roberts A."/>
            <person name="Saif S."/>
            <person name="Shea T."/>
            <person name="Shenoy N."/>
            <person name="Sisk P."/>
            <person name="Stolte C."/>
            <person name="Sykes S."/>
            <person name="Walk T."/>
            <person name="White J."/>
            <person name="Yandava C."/>
            <person name="Haas B."/>
            <person name="Nusbaum C."/>
            <person name="Birren B."/>
        </authorList>
    </citation>
    <scope>NUCLEOTIDE SEQUENCE</scope>
    <source>
        <strain evidence="2">ATCC 64411</strain>
    </source>
</reference>
<feature type="compositionally biased region" description="Polar residues" evidence="1">
    <location>
        <begin position="1"/>
        <end position="13"/>
    </location>
</feature>
<keyword evidence="4" id="KW-1185">Reference proteome</keyword>
<feature type="compositionally biased region" description="Polar residues" evidence="1">
    <location>
        <begin position="53"/>
        <end position="65"/>
    </location>
</feature>
<gene>
    <name evidence="2" type="ORF">MAPG_06385</name>
</gene>
<proteinExistence type="predicted"/>
<feature type="compositionally biased region" description="Low complexity" evidence="1">
    <location>
        <begin position="76"/>
        <end position="93"/>
    </location>
</feature>
<feature type="region of interest" description="Disordered" evidence="1">
    <location>
        <begin position="1"/>
        <end position="120"/>
    </location>
</feature>
<protein>
    <submittedName>
        <fullName evidence="2">C2H2 finger domain-containing protein FlbC</fullName>
    </submittedName>
</protein>
<reference evidence="4" key="2">
    <citation type="submission" date="2010-05" db="EMBL/GenBank/DDBJ databases">
        <title>The genome sequence of Magnaporthe poae strain ATCC 64411.</title>
        <authorList>
            <person name="Ma L.-J."/>
            <person name="Dead R."/>
            <person name="Young S."/>
            <person name="Zeng Q."/>
            <person name="Koehrsen M."/>
            <person name="Alvarado L."/>
            <person name="Berlin A."/>
            <person name="Chapman S.B."/>
            <person name="Chen Z."/>
            <person name="Freedman E."/>
            <person name="Gellesch M."/>
            <person name="Goldberg J."/>
            <person name="Griggs A."/>
            <person name="Gujja S."/>
            <person name="Heilman E.R."/>
            <person name="Heiman D."/>
            <person name="Hepburn T."/>
            <person name="Howarth C."/>
            <person name="Jen D."/>
            <person name="Larson L."/>
            <person name="Mehta T."/>
            <person name="Neiman D."/>
            <person name="Pearson M."/>
            <person name="Roberts A."/>
            <person name="Saif S."/>
            <person name="Shea T."/>
            <person name="Shenoy N."/>
            <person name="Sisk P."/>
            <person name="Stolte C."/>
            <person name="Sykes S."/>
            <person name="Walk T."/>
            <person name="White J."/>
            <person name="Yandava C."/>
            <person name="Haas B."/>
            <person name="Nusbaum C."/>
            <person name="Birren B."/>
        </authorList>
    </citation>
    <scope>NUCLEOTIDE SEQUENCE [LARGE SCALE GENOMIC DNA]</scope>
    <source>
        <strain evidence="4">ATCC 64411 / 73-15</strain>
    </source>
</reference>
<dbReference type="OMA" id="PMRSTFA"/>
<evidence type="ECO:0000313" key="4">
    <source>
        <dbReference type="Proteomes" id="UP000011715"/>
    </source>
</evidence>
<feature type="region of interest" description="Disordered" evidence="1">
    <location>
        <begin position="340"/>
        <end position="360"/>
    </location>
</feature>
<feature type="compositionally biased region" description="Low complexity" evidence="1">
    <location>
        <begin position="348"/>
        <end position="360"/>
    </location>
</feature>
<sequence length="448" mass="46839">MTMTLDPNSQRFGSLNYGHMSSYPSSQPHFTNPWSSPASSGVGATSAAHPMYASSSQPGLNSNPLSLDALTKHQQHPAAPQPQQQQQQQQQQHTSRTSGGSPASMSSYGSVPATSASAGSPHSMAHVAALAGGPHDLLSSSQDLLSLARMAPAVSNVPASAGYGDAASYTSASPIHPTYTATSQAPYESIGRYAPGSMQPAFTLASDADHSARRYSQTSMPQDDRSRFADALEASQGMLSMSQETPRNIYGPQAGGGRSRGSADSYGFPATHSTSSSVSSSSGFGYYGGSIDSSVSDYSTAGSDIESVAARTLPRPQGLMGGGQVHSRPCHKDFSAPRFRTARRRSTSARSATSDSRAPARCRRTCTATLARSPSNARLKAVAVTSRSCPTFGDTARSTRATRGLRLALRTISPTKPRYPQPSPAISSLRGAQGPREELGTSFHISIS</sequence>
<name>A0A0C4E1W3_MAGP6</name>
<dbReference type="OrthoDB" id="6077919at2759"/>
<evidence type="ECO:0000256" key="1">
    <source>
        <dbReference type="SAM" id="MobiDB-lite"/>
    </source>
</evidence>
<feature type="compositionally biased region" description="Polar residues" evidence="1">
    <location>
        <begin position="22"/>
        <end position="43"/>
    </location>
</feature>
<dbReference type="Proteomes" id="UP000011715">
    <property type="component" value="Unassembled WGS sequence"/>
</dbReference>
<reference evidence="2" key="3">
    <citation type="submission" date="2011-03" db="EMBL/GenBank/DDBJ databases">
        <title>Annotation of Magnaporthe poae ATCC 64411.</title>
        <authorList>
            <person name="Ma L.-J."/>
            <person name="Dead R."/>
            <person name="Young S.K."/>
            <person name="Zeng Q."/>
            <person name="Gargeya S."/>
            <person name="Fitzgerald M."/>
            <person name="Haas B."/>
            <person name="Abouelleil A."/>
            <person name="Alvarado L."/>
            <person name="Arachchi H.M."/>
            <person name="Berlin A."/>
            <person name="Brown A."/>
            <person name="Chapman S.B."/>
            <person name="Chen Z."/>
            <person name="Dunbar C."/>
            <person name="Freedman E."/>
            <person name="Gearin G."/>
            <person name="Gellesch M."/>
            <person name="Goldberg J."/>
            <person name="Griggs A."/>
            <person name="Gujja S."/>
            <person name="Heiman D."/>
            <person name="Howarth C."/>
            <person name="Larson L."/>
            <person name="Lui A."/>
            <person name="MacDonald P.J.P."/>
            <person name="Mehta T."/>
            <person name="Montmayeur A."/>
            <person name="Murphy C."/>
            <person name="Neiman D."/>
            <person name="Pearson M."/>
            <person name="Priest M."/>
            <person name="Roberts A."/>
            <person name="Saif S."/>
            <person name="Shea T."/>
            <person name="Shenoy N."/>
            <person name="Sisk P."/>
            <person name="Stolte C."/>
            <person name="Sykes S."/>
            <person name="Yandava C."/>
            <person name="Wortman J."/>
            <person name="Nusbaum C."/>
            <person name="Birren B."/>
        </authorList>
    </citation>
    <scope>NUCLEOTIDE SEQUENCE</scope>
    <source>
        <strain evidence="2">ATCC 64411</strain>
    </source>
</reference>
<feature type="region of interest" description="Disordered" evidence="1">
    <location>
        <begin position="238"/>
        <end position="280"/>
    </location>
</feature>
<dbReference type="EMBL" id="GL876970">
    <property type="protein sequence ID" value="KLU87385.1"/>
    <property type="molecule type" value="Genomic_DNA"/>
</dbReference>
<dbReference type="EMBL" id="ADBL01001547">
    <property type="status" value="NOT_ANNOTATED_CDS"/>
    <property type="molecule type" value="Genomic_DNA"/>
</dbReference>
<dbReference type="VEuPathDB" id="FungiDB:MAPG_06385"/>
<reference evidence="3" key="4">
    <citation type="journal article" date="2015" name="G3 (Bethesda)">
        <title>Genome sequences of three phytopathogenic species of the Magnaporthaceae family of fungi.</title>
        <authorList>
            <person name="Okagaki L.H."/>
            <person name="Nunes C.C."/>
            <person name="Sailsbery J."/>
            <person name="Clay B."/>
            <person name="Brown D."/>
            <person name="John T."/>
            <person name="Oh Y."/>
            <person name="Young N."/>
            <person name="Fitzgerald M."/>
            <person name="Haas B.J."/>
            <person name="Zeng Q."/>
            <person name="Young S."/>
            <person name="Adiconis X."/>
            <person name="Fan L."/>
            <person name="Levin J.Z."/>
            <person name="Mitchell T.K."/>
            <person name="Okubara P.A."/>
            <person name="Farman M.L."/>
            <person name="Kohn L.M."/>
            <person name="Birren B."/>
            <person name="Ma L.-J."/>
            <person name="Dean R.A."/>
        </authorList>
    </citation>
    <scope>NUCLEOTIDE SEQUENCE</scope>
    <source>
        <strain evidence="3">ATCC 64411 / 73-15</strain>
    </source>
</reference>
<evidence type="ECO:0000313" key="3">
    <source>
        <dbReference type="EnsemblFungi" id="MAPG_06385T0"/>
    </source>
</evidence>
<dbReference type="EnsemblFungi" id="MAPG_06385T0">
    <property type="protein sequence ID" value="MAPG_06385T0"/>
    <property type="gene ID" value="MAPG_06385"/>
</dbReference>
<reference evidence="3" key="5">
    <citation type="submission" date="2015-06" db="UniProtKB">
        <authorList>
            <consortium name="EnsemblFungi"/>
        </authorList>
    </citation>
    <scope>IDENTIFICATION</scope>
    <source>
        <strain evidence="3">ATCC 64411</strain>
    </source>
</reference>
<accession>A0A0C4E1W3</accession>
<dbReference type="STRING" id="644358.A0A0C4E1W3"/>
<evidence type="ECO:0000313" key="2">
    <source>
        <dbReference type="EMBL" id="KLU87385.1"/>
    </source>
</evidence>
<organism evidence="3 4">
    <name type="scientific">Magnaporthiopsis poae (strain ATCC 64411 / 73-15)</name>
    <name type="common">Kentucky bluegrass fungus</name>
    <name type="synonym">Magnaporthe poae</name>
    <dbReference type="NCBI Taxonomy" id="644358"/>
    <lineage>
        <taxon>Eukaryota</taxon>
        <taxon>Fungi</taxon>
        <taxon>Dikarya</taxon>
        <taxon>Ascomycota</taxon>
        <taxon>Pezizomycotina</taxon>
        <taxon>Sordariomycetes</taxon>
        <taxon>Sordariomycetidae</taxon>
        <taxon>Magnaporthales</taxon>
        <taxon>Magnaporthaceae</taxon>
        <taxon>Magnaporthiopsis</taxon>
    </lineage>
</organism>
<dbReference type="AlphaFoldDB" id="A0A0C4E1W3"/>